<gene>
    <name evidence="1" type="ORF">ABH992_005272</name>
</gene>
<comment type="caution">
    <text evidence="1">The sequence shown here is derived from an EMBL/GenBank/DDBJ whole genome shotgun (WGS) entry which is preliminary data.</text>
</comment>
<evidence type="ECO:0000313" key="1">
    <source>
        <dbReference type="EMBL" id="MEY9472873.1"/>
    </source>
</evidence>
<proteinExistence type="predicted"/>
<reference evidence="1 2" key="1">
    <citation type="submission" date="2024-07" db="EMBL/GenBank/DDBJ databases">
        <title>Genomic Encyclopedia of Type Strains, Phase V (KMG-V): Genome sequencing to study the core and pangenomes of soil and plant-associated prokaryotes.</title>
        <authorList>
            <person name="Whitman W."/>
        </authorList>
    </citation>
    <scope>NUCLEOTIDE SEQUENCE [LARGE SCALE GENOMIC DNA]</scope>
    <source>
        <strain evidence="1 2">USDA 222</strain>
    </source>
</reference>
<dbReference type="EMBL" id="JBGBZN010000002">
    <property type="protein sequence ID" value="MEY9472873.1"/>
    <property type="molecule type" value="Genomic_DNA"/>
</dbReference>
<name>A0ABV4GLQ3_9BRAD</name>
<evidence type="ECO:0000313" key="2">
    <source>
        <dbReference type="Proteomes" id="UP001565474"/>
    </source>
</evidence>
<sequence>MSTGEVDKCAICRIRFAGTLVSLADHKANPPGFPVRPAASGYNDFSERAASGDLPALVVMHSTAAQMGKHTTLNHLA</sequence>
<protein>
    <submittedName>
        <fullName evidence="1">Uncharacterized protein</fullName>
    </submittedName>
</protein>
<keyword evidence="2" id="KW-1185">Reference proteome</keyword>
<accession>A0ABV4GLQ3</accession>
<dbReference type="Proteomes" id="UP001565474">
    <property type="component" value="Unassembled WGS sequence"/>
</dbReference>
<organism evidence="1 2">
    <name type="scientific">Bradyrhizobium yuanmingense</name>
    <dbReference type="NCBI Taxonomy" id="108015"/>
    <lineage>
        <taxon>Bacteria</taxon>
        <taxon>Pseudomonadati</taxon>
        <taxon>Pseudomonadota</taxon>
        <taxon>Alphaproteobacteria</taxon>
        <taxon>Hyphomicrobiales</taxon>
        <taxon>Nitrobacteraceae</taxon>
        <taxon>Bradyrhizobium</taxon>
    </lineage>
</organism>